<sequence length="331" mass="34045">MALTSIGDLAQSLMLRRSMASTKTEIHRLTQDSTTGVVSDPARHLSGDLGALSALRADLRRTEGFQTARASVQLHVDGQQTVLQRLNTRATELSASLVSAGDTGQSMTLMTMALNARAALSEAVSALNTQVAGRSLFSGKTTNRPALPSAEALLASLGAITGGLSSAADIEAAVDGWFSSTAGFASAYGGDDPIGRVAIARGQEADLNLTAEAPAIRDTLRGFALAALAQDAGLPGAERSALVSAAGQTLLNSSAARADLAAELAVTQNQIAEAEAQNSSATTALEIAQVDLIGVDDYDAATRLSAAQTRLETIYAITARMSALTLVNYLK</sequence>
<organism evidence="3 4">
    <name type="scientific">Gemmobacter lanyuensis</name>
    <dbReference type="NCBI Taxonomy" id="1054497"/>
    <lineage>
        <taxon>Bacteria</taxon>
        <taxon>Pseudomonadati</taxon>
        <taxon>Pseudomonadota</taxon>
        <taxon>Alphaproteobacteria</taxon>
        <taxon>Rhodobacterales</taxon>
        <taxon>Paracoccaceae</taxon>
        <taxon>Gemmobacter</taxon>
    </lineage>
</organism>
<dbReference type="Pfam" id="PF00700">
    <property type="entry name" value="Flagellin_C"/>
    <property type="match status" value="1"/>
</dbReference>
<dbReference type="AlphaFoldDB" id="A0A918MIL8"/>
<evidence type="ECO:0000259" key="2">
    <source>
        <dbReference type="Pfam" id="PF00700"/>
    </source>
</evidence>
<accession>A0A918MIL8</accession>
<keyword evidence="3" id="KW-0969">Cilium</keyword>
<dbReference type="InterPro" id="IPR046358">
    <property type="entry name" value="Flagellin_C"/>
</dbReference>
<name>A0A918MIL8_9RHOB</name>
<comment type="caution">
    <text evidence="3">The sequence shown here is derived from an EMBL/GenBank/DDBJ whole genome shotgun (WGS) entry which is preliminary data.</text>
</comment>
<protein>
    <submittedName>
        <fullName evidence="3">Flagellin</fullName>
    </submittedName>
</protein>
<gene>
    <name evidence="3" type="primary">flgL</name>
    <name evidence="3" type="ORF">GCM10011452_11600</name>
</gene>
<reference evidence="3" key="2">
    <citation type="submission" date="2020-09" db="EMBL/GenBank/DDBJ databases">
        <authorList>
            <person name="Sun Q."/>
            <person name="Kim S."/>
        </authorList>
    </citation>
    <scope>NUCLEOTIDE SEQUENCE</scope>
    <source>
        <strain evidence="3">KCTC 23714</strain>
    </source>
</reference>
<feature type="domain" description="Flagellin C-terminal" evidence="2">
    <location>
        <begin position="260"/>
        <end position="330"/>
    </location>
</feature>
<dbReference type="RefSeq" id="WP_189632895.1">
    <property type="nucleotide sequence ID" value="NZ_BMYQ01000002.1"/>
</dbReference>
<dbReference type="EMBL" id="BMYQ01000002">
    <property type="protein sequence ID" value="GGW25512.1"/>
    <property type="molecule type" value="Genomic_DNA"/>
</dbReference>
<reference evidence="3" key="1">
    <citation type="journal article" date="2014" name="Int. J. Syst. Evol. Microbiol.">
        <title>Complete genome sequence of Corynebacterium casei LMG S-19264T (=DSM 44701T), isolated from a smear-ripened cheese.</title>
        <authorList>
            <consortium name="US DOE Joint Genome Institute (JGI-PGF)"/>
            <person name="Walter F."/>
            <person name="Albersmeier A."/>
            <person name="Kalinowski J."/>
            <person name="Ruckert C."/>
        </authorList>
    </citation>
    <scope>NUCLEOTIDE SEQUENCE</scope>
    <source>
        <strain evidence="3">KCTC 23714</strain>
    </source>
</reference>
<feature type="coiled-coil region" evidence="1">
    <location>
        <begin position="257"/>
        <end position="291"/>
    </location>
</feature>
<evidence type="ECO:0000256" key="1">
    <source>
        <dbReference type="SAM" id="Coils"/>
    </source>
</evidence>
<proteinExistence type="predicted"/>
<evidence type="ECO:0000313" key="3">
    <source>
        <dbReference type="EMBL" id="GGW25512.1"/>
    </source>
</evidence>
<keyword evidence="4" id="KW-1185">Reference proteome</keyword>
<evidence type="ECO:0000313" key="4">
    <source>
        <dbReference type="Proteomes" id="UP000628984"/>
    </source>
</evidence>
<keyword evidence="1" id="KW-0175">Coiled coil</keyword>
<keyword evidence="3" id="KW-0966">Cell projection</keyword>
<dbReference type="SUPFAM" id="SSF64518">
    <property type="entry name" value="Phase 1 flagellin"/>
    <property type="match status" value="1"/>
</dbReference>
<keyword evidence="3" id="KW-0282">Flagellum</keyword>
<dbReference type="Proteomes" id="UP000628984">
    <property type="component" value="Unassembled WGS sequence"/>
</dbReference>